<proteinExistence type="predicted"/>
<name>A0A1H5FFR5_9PSED</name>
<protein>
    <submittedName>
        <fullName evidence="1">Uncharacterized protein</fullName>
    </submittedName>
</protein>
<dbReference type="Proteomes" id="UP000198985">
    <property type="component" value="Unassembled WGS sequence"/>
</dbReference>
<dbReference type="AlphaFoldDB" id="A0A1H5FFR5"/>
<organism evidence="1 2">
    <name type="scientific">Pseudomonas migulae</name>
    <dbReference type="NCBI Taxonomy" id="78543"/>
    <lineage>
        <taxon>Bacteria</taxon>
        <taxon>Pseudomonadati</taxon>
        <taxon>Pseudomonadota</taxon>
        <taxon>Gammaproteobacteria</taxon>
        <taxon>Pseudomonadales</taxon>
        <taxon>Pseudomonadaceae</taxon>
        <taxon>Pseudomonas</taxon>
    </lineage>
</organism>
<sequence length="80" mass="9264">MKYDLKFQIYGREEATDLAVFEIDLPPTVTTDALMPIMAWHEEEDAMASHLLTARQMTAIERLAMIKLPRNLVLYISSYM</sequence>
<reference evidence="1 2" key="1">
    <citation type="submission" date="2016-10" db="EMBL/GenBank/DDBJ databases">
        <authorList>
            <person name="de Groot N.N."/>
        </authorList>
    </citation>
    <scope>NUCLEOTIDE SEQUENCE [LARGE SCALE GENOMIC DNA]</scope>
    <source>
        <strain evidence="1 2">BS3662</strain>
    </source>
</reference>
<evidence type="ECO:0000313" key="2">
    <source>
        <dbReference type="Proteomes" id="UP000198985"/>
    </source>
</evidence>
<dbReference type="RefSeq" id="WP_084318059.1">
    <property type="nucleotide sequence ID" value="NZ_FNTY01000002.1"/>
</dbReference>
<dbReference type="EMBL" id="FNTY01000002">
    <property type="protein sequence ID" value="SEE01868.1"/>
    <property type="molecule type" value="Genomic_DNA"/>
</dbReference>
<evidence type="ECO:0000313" key="1">
    <source>
        <dbReference type="EMBL" id="SEE01868.1"/>
    </source>
</evidence>
<gene>
    <name evidence="1" type="ORF">SAMN04490194_0732</name>
</gene>
<accession>A0A1H5FFR5</accession>